<dbReference type="SUPFAM" id="SSF53335">
    <property type="entry name" value="S-adenosyl-L-methionine-dependent methyltransferases"/>
    <property type="match status" value="1"/>
</dbReference>
<dbReference type="OrthoDB" id="7365827at2"/>
<dbReference type="InterPro" id="IPR041698">
    <property type="entry name" value="Methyltransf_25"/>
</dbReference>
<dbReference type="eggNOG" id="COG2226">
    <property type="taxonomic scope" value="Bacteria"/>
</dbReference>
<proteinExistence type="predicted"/>
<evidence type="ECO:0000256" key="1">
    <source>
        <dbReference type="ARBA" id="ARBA00022679"/>
    </source>
</evidence>
<dbReference type="AlphaFoldDB" id="E6UCI3"/>
<dbReference type="Gene3D" id="3.40.50.150">
    <property type="entry name" value="Vaccinia Virus protein VP39"/>
    <property type="match status" value="1"/>
</dbReference>
<accession>E6UCI3</accession>
<dbReference type="GO" id="GO:0008168">
    <property type="term" value="F:methyltransferase activity"/>
    <property type="evidence" value="ECO:0007669"/>
    <property type="project" value="UniProtKB-KW"/>
</dbReference>
<dbReference type="EMBL" id="CP002403">
    <property type="protein sequence ID" value="ADU21588.1"/>
    <property type="molecule type" value="Genomic_DNA"/>
</dbReference>
<evidence type="ECO:0000313" key="4">
    <source>
        <dbReference type="Proteomes" id="UP000006919"/>
    </source>
</evidence>
<feature type="domain" description="Methyltransferase" evidence="2">
    <location>
        <begin position="50"/>
        <end position="144"/>
    </location>
</feature>
<dbReference type="GO" id="GO:0032259">
    <property type="term" value="P:methylation"/>
    <property type="evidence" value="ECO:0007669"/>
    <property type="project" value="UniProtKB-KW"/>
</dbReference>
<dbReference type="Proteomes" id="UP000006919">
    <property type="component" value="Chromosome"/>
</dbReference>
<evidence type="ECO:0000259" key="2">
    <source>
        <dbReference type="Pfam" id="PF13649"/>
    </source>
</evidence>
<dbReference type="PANTHER" id="PTHR43861">
    <property type="entry name" value="TRANS-ACONITATE 2-METHYLTRANSFERASE-RELATED"/>
    <property type="match status" value="1"/>
</dbReference>
<dbReference type="STRING" id="697329.Rumal_1062"/>
<dbReference type="RefSeq" id="WP_013497766.1">
    <property type="nucleotide sequence ID" value="NC_014833.1"/>
</dbReference>
<dbReference type="InterPro" id="IPR029063">
    <property type="entry name" value="SAM-dependent_MTases_sf"/>
</dbReference>
<dbReference type="Pfam" id="PF13649">
    <property type="entry name" value="Methyltransf_25"/>
    <property type="match status" value="1"/>
</dbReference>
<dbReference type="CDD" id="cd02440">
    <property type="entry name" value="AdoMet_MTases"/>
    <property type="match status" value="1"/>
</dbReference>
<evidence type="ECO:0000313" key="3">
    <source>
        <dbReference type="EMBL" id="ADU21588.1"/>
    </source>
</evidence>
<dbReference type="HOGENOM" id="CLU_081790_1_0_9"/>
<reference evidence="3 4" key="1">
    <citation type="journal article" date="2011" name="J. Bacteriol.">
        <title>Complete genome of the cellulolytic ruminal bacterium Ruminococcus albus 7.</title>
        <authorList>
            <person name="Suen G."/>
            <person name="Stevenson D.M."/>
            <person name="Bruce D.C."/>
            <person name="Chertkov O."/>
            <person name="Copeland A."/>
            <person name="Cheng J.F."/>
            <person name="Detter C."/>
            <person name="Detter J.C."/>
            <person name="Goodwin L.A."/>
            <person name="Han C.S."/>
            <person name="Hauser L.J."/>
            <person name="Ivanova N.N."/>
            <person name="Kyrpides N.C."/>
            <person name="Land M.L."/>
            <person name="Lapidus A."/>
            <person name="Lucas S."/>
            <person name="Ovchinnikova G."/>
            <person name="Pitluck S."/>
            <person name="Tapia R."/>
            <person name="Woyke T."/>
            <person name="Boyum J."/>
            <person name="Mead D."/>
            <person name="Weimer P.J."/>
        </authorList>
    </citation>
    <scope>NUCLEOTIDE SEQUENCE [LARGE SCALE GENOMIC DNA]</scope>
    <source>
        <strain evidence="4">ATCC 27210 / DSM 20455 / JCM 14654 / NCDO 2250 / 7</strain>
    </source>
</reference>
<dbReference type="KEGG" id="ral:Rumal_1062"/>
<sequence length="227" mass="26242">MLDKNNIEKQFNMVAEEYDMNRRRFIPCYDDFYINTTALIAANIDAPERIIDLGTGTGLLSEHWYRHFSGAEYILTDIAEDMLEVAKCRFSGLEGFSYKVADYLKGLPDVSADTVISTLSIHHLEDDEKQVLFGNIYNALPDGGLFVNYDQFCAVDDRLSRWYDRFWEGQLYNSGLTDKDIALWQARRKLDRECSVEQEINMLRKSGFSMVECVYSYHKFAVIAALK</sequence>
<keyword evidence="3" id="KW-0489">Methyltransferase</keyword>
<name>E6UCI3_RUMA7</name>
<organism evidence="3 4">
    <name type="scientific">Ruminococcus albus (strain ATCC 27210 / DSM 20455 / JCM 14654 / NCDO 2250 / 7)</name>
    <dbReference type="NCBI Taxonomy" id="697329"/>
    <lineage>
        <taxon>Bacteria</taxon>
        <taxon>Bacillati</taxon>
        <taxon>Bacillota</taxon>
        <taxon>Clostridia</taxon>
        <taxon>Eubacteriales</taxon>
        <taxon>Oscillospiraceae</taxon>
        <taxon>Ruminococcus</taxon>
    </lineage>
</organism>
<keyword evidence="1 3" id="KW-0808">Transferase</keyword>
<gene>
    <name evidence="3" type="ordered locus">Rumal_1062</name>
</gene>
<protein>
    <submittedName>
        <fullName evidence="3">Methyltransferase type 12</fullName>
    </submittedName>
</protein>